<dbReference type="InterPro" id="IPR051044">
    <property type="entry name" value="MAG_DAG_Lipase"/>
</dbReference>
<feature type="domain" description="Serine aminopeptidase S33" evidence="1">
    <location>
        <begin position="37"/>
        <end position="260"/>
    </location>
</feature>
<accession>A0ABS0T6L8</accession>
<keyword evidence="3" id="KW-1185">Reference proteome</keyword>
<dbReference type="Proteomes" id="UP000751852">
    <property type="component" value="Unassembled WGS sequence"/>
</dbReference>
<dbReference type="SUPFAM" id="SSF53474">
    <property type="entry name" value="alpha/beta-Hydrolases"/>
    <property type="match status" value="1"/>
</dbReference>
<evidence type="ECO:0000259" key="1">
    <source>
        <dbReference type="Pfam" id="PF12146"/>
    </source>
</evidence>
<dbReference type="GO" id="GO:0016787">
    <property type="term" value="F:hydrolase activity"/>
    <property type="evidence" value="ECO:0007669"/>
    <property type="project" value="UniProtKB-KW"/>
</dbReference>
<organism evidence="2 3">
    <name type="scientific">Staphylococcus canis</name>
    <dbReference type="NCBI Taxonomy" id="2724942"/>
    <lineage>
        <taxon>Bacteria</taxon>
        <taxon>Bacillati</taxon>
        <taxon>Bacillota</taxon>
        <taxon>Bacilli</taxon>
        <taxon>Bacillales</taxon>
        <taxon>Staphylococcaceae</taxon>
        <taxon>Staphylococcus</taxon>
    </lineage>
</organism>
<dbReference type="Gene3D" id="3.40.50.1820">
    <property type="entry name" value="alpha/beta hydrolase"/>
    <property type="match status" value="1"/>
</dbReference>
<evidence type="ECO:0000313" key="3">
    <source>
        <dbReference type="Proteomes" id="UP000751852"/>
    </source>
</evidence>
<gene>
    <name evidence="2" type="ORF">HHH54_02150</name>
</gene>
<dbReference type="InterPro" id="IPR000073">
    <property type="entry name" value="AB_hydrolase_1"/>
</dbReference>
<comment type="caution">
    <text evidence="2">The sequence shown here is derived from an EMBL/GenBank/DDBJ whole genome shotgun (WGS) entry which is preliminary data.</text>
</comment>
<dbReference type="PANTHER" id="PTHR11614">
    <property type="entry name" value="PHOSPHOLIPASE-RELATED"/>
    <property type="match status" value="1"/>
</dbReference>
<dbReference type="EMBL" id="JABANU010000004">
    <property type="protein sequence ID" value="MBI5974399.1"/>
    <property type="molecule type" value="Genomic_DNA"/>
</dbReference>
<dbReference type="RefSeq" id="WP_198617193.1">
    <property type="nucleotide sequence ID" value="NZ_JABANU010000004.1"/>
</dbReference>
<evidence type="ECO:0000313" key="2">
    <source>
        <dbReference type="EMBL" id="MBI5974399.1"/>
    </source>
</evidence>
<keyword evidence="2" id="KW-0378">Hydrolase</keyword>
<dbReference type="PRINTS" id="PR00111">
    <property type="entry name" value="ABHYDROLASE"/>
</dbReference>
<name>A0ABS0T6L8_9STAP</name>
<dbReference type="InterPro" id="IPR029058">
    <property type="entry name" value="AB_hydrolase_fold"/>
</dbReference>
<dbReference type="InterPro" id="IPR022742">
    <property type="entry name" value="Hydrolase_4"/>
</dbReference>
<protein>
    <submittedName>
        <fullName evidence="2">Alpha/beta hydrolase</fullName>
    </submittedName>
</protein>
<dbReference type="Pfam" id="PF12146">
    <property type="entry name" value="Hydrolase_4"/>
    <property type="match status" value="1"/>
</dbReference>
<reference evidence="2 3" key="1">
    <citation type="submission" date="2020-04" db="EMBL/GenBank/DDBJ databases">
        <title>Staphylococcus species from domestic dog.</title>
        <authorList>
            <person name="Paterson G.K."/>
        </authorList>
    </citation>
    <scope>NUCLEOTIDE SEQUENCE [LARGE SCALE GENOMIC DNA]</scope>
    <source>
        <strain evidence="2 3">H16/1A</strain>
    </source>
</reference>
<proteinExistence type="predicted"/>
<sequence length="286" mass="31995">MNYLQNIKSQDGTTLYTKVNPPRPLEGIADPLEPVNVIVVHGLAEHLDRYDHVAQFLSESGYNVIRYDQRGHGRSEGRSMYYDNKDQIIEDLEAIVDYVKATFEGKVFLLGHSMGGYTVAMYGTRHPGNVDGIITSGAVTRDNNQFAPEAYGDRETPRDTYIPNALGDGVCTDPVIRELYAQDAYVPESFSMGLTYAIIDGVLELKEHPEAFTDDVLILHGQDDGIVNPKDSIQFYSEIASKHKALRIYDGLAHEILNESSYNQIILSDIVAWIDQVVQRQHNASN</sequence>